<sequence>MLTGLRISLAILMLLTLALCTYALITDNFTILPYIQFTFSCFFILMGINELKSGRKSMSIPYFFVSSLMFFVLISTYFR</sequence>
<name>A0A2B8RGW1_BACCE</name>
<dbReference type="EMBL" id="NVDG01000012">
    <property type="protein sequence ID" value="PFU45106.1"/>
    <property type="molecule type" value="Genomic_DNA"/>
</dbReference>
<evidence type="ECO:0000313" key="2">
    <source>
        <dbReference type="Proteomes" id="UP000224076"/>
    </source>
</evidence>
<proteinExistence type="predicted"/>
<reference evidence="1 2" key="1">
    <citation type="submission" date="2017-09" db="EMBL/GenBank/DDBJ databases">
        <title>Large-scale bioinformatics analysis of Bacillus genomes uncovers conserved roles of natural products in bacterial physiology.</title>
        <authorList>
            <consortium name="Agbiome Team Llc"/>
            <person name="Bleich R.M."/>
            <person name="Grubbs K.J."/>
            <person name="Santa Maria K.C."/>
            <person name="Allen S.E."/>
            <person name="Farag S."/>
            <person name="Shank E.A."/>
            <person name="Bowers A."/>
        </authorList>
    </citation>
    <scope>NUCLEOTIDE SEQUENCE [LARGE SCALE GENOMIC DNA]</scope>
    <source>
        <strain evidence="1 2">AFS061806</strain>
    </source>
</reference>
<organism evidence="1 2">
    <name type="scientific">Bacillus cereus</name>
    <dbReference type="NCBI Taxonomy" id="1396"/>
    <lineage>
        <taxon>Bacteria</taxon>
        <taxon>Bacillati</taxon>
        <taxon>Bacillota</taxon>
        <taxon>Bacilli</taxon>
        <taxon>Bacillales</taxon>
        <taxon>Bacillaceae</taxon>
        <taxon>Bacillus</taxon>
        <taxon>Bacillus cereus group</taxon>
    </lineage>
</organism>
<dbReference type="AlphaFoldDB" id="A0A2B8RGW1"/>
<dbReference type="Proteomes" id="UP000224076">
    <property type="component" value="Unassembled WGS sequence"/>
</dbReference>
<gene>
    <name evidence="1" type="ORF">COK86_05595</name>
</gene>
<accession>A0A2B8RGW1</accession>
<protein>
    <submittedName>
        <fullName evidence="1">Uncharacterized protein</fullName>
    </submittedName>
</protein>
<comment type="caution">
    <text evidence="1">The sequence shown here is derived from an EMBL/GenBank/DDBJ whole genome shotgun (WGS) entry which is preliminary data.</text>
</comment>
<evidence type="ECO:0000313" key="1">
    <source>
        <dbReference type="EMBL" id="PFU45106.1"/>
    </source>
</evidence>